<protein>
    <submittedName>
        <fullName evidence="1">Uncharacterized protein</fullName>
    </submittedName>
</protein>
<proteinExistence type="predicted"/>
<gene>
    <name evidence="1" type="ORF">HaLaN_20719</name>
</gene>
<feature type="non-terminal residue" evidence="1">
    <location>
        <position position="1"/>
    </location>
</feature>
<name>A0A699ZLP1_HAELA</name>
<dbReference type="Proteomes" id="UP000485058">
    <property type="component" value="Unassembled WGS sequence"/>
</dbReference>
<evidence type="ECO:0000313" key="1">
    <source>
        <dbReference type="EMBL" id="GFH23151.1"/>
    </source>
</evidence>
<reference evidence="1 2" key="1">
    <citation type="submission" date="2020-02" db="EMBL/GenBank/DDBJ databases">
        <title>Draft genome sequence of Haematococcus lacustris strain NIES-144.</title>
        <authorList>
            <person name="Morimoto D."/>
            <person name="Nakagawa S."/>
            <person name="Yoshida T."/>
            <person name="Sawayama S."/>
        </authorList>
    </citation>
    <scope>NUCLEOTIDE SEQUENCE [LARGE SCALE GENOMIC DNA]</scope>
    <source>
        <strain evidence="1 2">NIES-144</strain>
    </source>
</reference>
<keyword evidence="2" id="KW-1185">Reference proteome</keyword>
<comment type="caution">
    <text evidence="1">The sequence shown here is derived from an EMBL/GenBank/DDBJ whole genome shotgun (WGS) entry which is preliminary data.</text>
</comment>
<dbReference type="EMBL" id="BLLF01002204">
    <property type="protein sequence ID" value="GFH23151.1"/>
    <property type="molecule type" value="Genomic_DNA"/>
</dbReference>
<evidence type="ECO:0000313" key="2">
    <source>
        <dbReference type="Proteomes" id="UP000485058"/>
    </source>
</evidence>
<sequence length="15" mass="1474">MLNSVQQEAAAAVAA</sequence>
<accession>A0A699ZLP1</accession>
<organism evidence="1 2">
    <name type="scientific">Haematococcus lacustris</name>
    <name type="common">Green alga</name>
    <name type="synonym">Haematococcus pluvialis</name>
    <dbReference type="NCBI Taxonomy" id="44745"/>
    <lineage>
        <taxon>Eukaryota</taxon>
        <taxon>Viridiplantae</taxon>
        <taxon>Chlorophyta</taxon>
        <taxon>core chlorophytes</taxon>
        <taxon>Chlorophyceae</taxon>
        <taxon>CS clade</taxon>
        <taxon>Chlamydomonadales</taxon>
        <taxon>Haematococcaceae</taxon>
        <taxon>Haematococcus</taxon>
    </lineage>
</organism>